<evidence type="ECO:0000259" key="7">
    <source>
        <dbReference type="PROSITE" id="PS51336"/>
    </source>
</evidence>
<sequence>MSSTSGEVLGFIGEWYDAVPMLTRKFLIKIFVESNSIEIYHVGSGPSKCFLRKSPLQSDLSVDSFNVGEKVLINSRLINLVDYADPYTRRKLSAFNDSNVVVLSPDAYHNMGKIMGDFESEGLRLDKLTTVQLGEAELSELLPLLGIEGPDGQLLSLWTSGVLVAMSLKGQQSSTRVPEMVTSLKSKYAASQMEGALWTGSGLQDFFFSGARSFATTATFDRATCGVIRPHAVKSGNAPAIIDAVLESGFEITALQMFSLDKTCASEFLEVYQGVIPEYPDTVLELCSGTCIAMEVKAPQASGLEVCSAFRELAGPWDVEMARELKPKSIRAQYGVNRVLNALHCTDLVEDSVPECLYFFDLLQRS</sequence>
<dbReference type="SMART" id="SM00676">
    <property type="entry name" value="DM10"/>
    <property type="match status" value="1"/>
</dbReference>
<name>A0A7S2BU91_9STRA</name>
<dbReference type="AlphaFoldDB" id="A0A7S2BU91"/>
<dbReference type="CDD" id="cd04412">
    <property type="entry name" value="NDPk7B"/>
    <property type="match status" value="1"/>
</dbReference>
<dbReference type="PROSITE" id="PS51336">
    <property type="entry name" value="DM10"/>
    <property type="match status" value="1"/>
</dbReference>
<evidence type="ECO:0000256" key="3">
    <source>
        <dbReference type="ARBA" id="ARBA00022490"/>
    </source>
</evidence>
<gene>
    <name evidence="8" type="ORF">FPAR1323_LOCUS6434</name>
</gene>
<dbReference type="InterPro" id="IPR006602">
    <property type="entry name" value="DM10_dom"/>
</dbReference>
<proteinExistence type="inferred from homology"/>
<comment type="similarity">
    <text evidence="6">Belongs to the NDK family.</text>
</comment>
<keyword evidence="3" id="KW-0963">Cytoplasm</keyword>
<feature type="domain" description="DM10" evidence="7">
    <location>
        <begin position="5"/>
        <end position="96"/>
    </location>
</feature>
<dbReference type="SUPFAM" id="SSF54919">
    <property type="entry name" value="Nucleoside diphosphate kinase, NDK"/>
    <property type="match status" value="2"/>
</dbReference>
<dbReference type="InterPro" id="IPR036850">
    <property type="entry name" value="NDK-like_dom_sf"/>
</dbReference>
<protein>
    <recommendedName>
        <fullName evidence="7">DM10 domain-containing protein</fullName>
    </recommendedName>
</protein>
<dbReference type="GO" id="GO:0005879">
    <property type="term" value="C:axonemal microtubule"/>
    <property type="evidence" value="ECO:0007669"/>
    <property type="project" value="TreeGrafter"/>
</dbReference>
<dbReference type="PANTHER" id="PTHR43109">
    <property type="entry name" value="NUCLEOSIDE DIPHOSPHATE KINASE 7"/>
    <property type="match status" value="1"/>
</dbReference>
<comment type="subcellular location">
    <subcellularLocation>
        <location evidence="1">Cell projection</location>
        <location evidence="1">Cilium</location>
    </subcellularLocation>
    <subcellularLocation>
        <location evidence="2">Cytoplasm</location>
        <location evidence="2">Cytoskeleton</location>
    </subcellularLocation>
</comment>
<dbReference type="SMART" id="SM00562">
    <property type="entry name" value="NDK"/>
    <property type="match status" value="1"/>
</dbReference>
<organism evidence="8">
    <name type="scientific">Florenciella parvula</name>
    <dbReference type="NCBI Taxonomy" id="236787"/>
    <lineage>
        <taxon>Eukaryota</taxon>
        <taxon>Sar</taxon>
        <taxon>Stramenopiles</taxon>
        <taxon>Ochrophyta</taxon>
        <taxon>Dictyochophyceae</taxon>
        <taxon>Florenciellales</taxon>
        <taxon>Florenciella</taxon>
    </lineage>
</organism>
<dbReference type="Gene3D" id="3.30.70.141">
    <property type="entry name" value="Nucleoside diphosphate kinase-like domain"/>
    <property type="match status" value="2"/>
</dbReference>
<evidence type="ECO:0000256" key="5">
    <source>
        <dbReference type="ARBA" id="ARBA00023273"/>
    </source>
</evidence>
<dbReference type="PANTHER" id="PTHR43109:SF2">
    <property type="entry name" value="NUCLEOSIDE DIPHOSPHATE KINASE 7"/>
    <property type="match status" value="1"/>
</dbReference>
<evidence type="ECO:0000256" key="1">
    <source>
        <dbReference type="ARBA" id="ARBA00004138"/>
    </source>
</evidence>
<dbReference type="Pfam" id="PF00334">
    <property type="entry name" value="NDK"/>
    <property type="match status" value="1"/>
</dbReference>
<dbReference type="EMBL" id="HBGT01011826">
    <property type="protein sequence ID" value="CAD9406980.1"/>
    <property type="molecule type" value="Transcribed_RNA"/>
</dbReference>
<evidence type="ECO:0000256" key="6">
    <source>
        <dbReference type="PROSITE-ProRule" id="PRU00706"/>
    </source>
</evidence>
<evidence type="ECO:0000256" key="2">
    <source>
        <dbReference type="ARBA" id="ARBA00004245"/>
    </source>
</evidence>
<dbReference type="Gene3D" id="2.30.29.170">
    <property type="match status" value="1"/>
</dbReference>
<evidence type="ECO:0000313" key="8">
    <source>
        <dbReference type="EMBL" id="CAD9406980.1"/>
    </source>
</evidence>
<comment type="caution">
    <text evidence="6">Lacks conserved residue(s) required for the propagation of feature annotation.</text>
</comment>
<evidence type="ECO:0000256" key="4">
    <source>
        <dbReference type="ARBA" id="ARBA00023212"/>
    </source>
</evidence>
<dbReference type="InterPro" id="IPR037993">
    <property type="entry name" value="NDPk7B"/>
</dbReference>
<keyword evidence="5" id="KW-0966">Cell projection</keyword>
<reference evidence="8" key="1">
    <citation type="submission" date="2021-01" db="EMBL/GenBank/DDBJ databases">
        <authorList>
            <person name="Corre E."/>
            <person name="Pelletier E."/>
            <person name="Niang G."/>
            <person name="Scheremetjew M."/>
            <person name="Finn R."/>
            <person name="Kale V."/>
            <person name="Holt S."/>
            <person name="Cochrane G."/>
            <person name="Meng A."/>
            <person name="Brown T."/>
            <person name="Cohen L."/>
        </authorList>
    </citation>
    <scope>NUCLEOTIDE SEQUENCE</scope>
    <source>
        <strain evidence="8">RCC1693</strain>
    </source>
</reference>
<dbReference type="InterPro" id="IPR034907">
    <property type="entry name" value="NDK-like_dom"/>
</dbReference>
<keyword evidence="4" id="KW-0206">Cytoskeleton</keyword>
<dbReference type="PROSITE" id="PS51374">
    <property type="entry name" value="NDPK_LIKE"/>
    <property type="match status" value="1"/>
</dbReference>
<accession>A0A7S2BU91</accession>